<gene>
    <name evidence="2" type="ORF">PM001_LOCUS23912</name>
</gene>
<evidence type="ECO:0000313" key="2">
    <source>
        <dbReference type="EMBL" id="CAK7938762.1"/>
    </source>
</evidence>
<dbReference type="AlphaFoldDB" id="A0AAV1UZ61"/>
<dbReference type="PANTHER" id="PTHR12459:SF15">
    <property type="entry name" value="TRANSMEMBRANE PROTEIN 135"/>
    <property type="match status" value="1"/>
</dbReference>
<feature type="compositionally biased region" description="Polar residues" evidence="1">
    <location>
        <begin position="423"/>
        <end position="436"/>
    </location>
</feature>
<dbReference type="PANTHER" id="PTHR12459">
    <property type="entry name" value="TRANSMEMBRANE PROTEIN 135-RELATED"/>
    <property type="match status" value="1"/>
</dbReference>
<evidence type="ECO:0000256" key="1">
    <source>
        <dbReference type="SAM" id="MobiDB-lite"/>
    </source>
</evidence>
<comment type="caution">
    <text evidence="2">The sequence shown here is derived from an EMBL/GenBank/DDBJ whole genome shotgun (WGS) entry which is preliminary data.</text>
</comment>
<feature type="region of interest" description="Disordered" evidence="1">
    <location>
        <begin position="416"/>
        <end position="447"/>
    </location>
</feature>
<organism evidence="2 3">
    <name type="scientific">Peronospora matthiolae</name>
    <dbReference type="NCBI Taxonomy" id="2874970"/>
    <lineage>
        <taxon>Eukaryota</taxon>
        <taxon>Sar</taxon>
        <taxon>Stramenopiles</taxon>
        <taxon>Oomycota</taxon>
        <taxon>Peronosporomycetes</taxon>
        <taxon>Peronosporales</taxon>
        <taxon>Peronosporaceae</taxon>
        <taxon>Peronospora</taxon>
    </lineage>
</organism>
<proteinExistence type="predicted"/>
<sequence length="447" mass="48466">MDIVQHAAIGSAAASGGLTIVQCLLARRVKPPSSLALSLGAFTGVFRLLEGIGRKVSTRKGQRLFTASQAAAFAAAVASLLLDTEKKTIIVSYAVVQAALNALKECTKLPDVKHIGLSLGALVTGPLIDLWIYQSDAIAPSQLAALDSFCQLPPSVLRRMRDELPAGKLLSRCDVFHRGQTCAQFHRDFFINGMKFAMRLHVPIYAVSVLAPEYKRWIYGPRPSILLACATVRMAGALTTLAFLLEHKHRRGSIMKTMGVYVTGALAARAAAALAIPPKTVKLGQLVLLTVAVAVLFRDVTPDSSRMARMLFGYSHEPALVDDERTGVTASQGDETTGAKELAYRAELQEQNTRARSGRDCTKWLIFHPTVRKSSKDGAELYDHSFEISGDFGGYTVGCDTLDPRGGYERHLTVETRTHAQTDRPTASQPANQSKQLEQHPNDSVAL</sequence>
<accession>A0AAV1UZ61</accession>
<evidence type="ECO:0000313" key="3">
    <source>
        <dbReference type="Proteomes" id="UP001162060"/>
    </source>
</evidence>
<protein>
    <submittedName>
        <fullName evidence="2">Uncharacterized protein</fullName>
    </submittedName>
</protein>
<dbReference type="Proteomes" id="UP001162060">
    <property type="component" value="Unassembled WGS sequence"/>
</dbReference>
<dbReference type="EMBL" id="CAKLBY020000231">
    <property type="protein sequence ID" value="CAK7938762.1"/>
    <property type="molecule type" value="Genomic_DNA"/>
</dbReference>
<name>A0AAV1UZ61_9STRA</name>
<reference evidence="2" key="1">
    <citation type="submission" date="2024-01" db="EMBL/GenBank/DDBJ databases">
        <authorList>
            <person name="Webb A."/>
        </authorList>
    </citation>
    <scope>NUCLEOTIDE SEQUENCE</scope>
    <source>
        <strain evidence="2">Pm1</strain>
    </source>
</reference>
<dbReference type="InterPro" id="IPR026749">
    <property type="entry name" value="Tmem135"/>
</dbReference>